<dbReference type="EMBL" id="OZ023714">
    <property type="protein sequence ID" value="CAK9862443.1"/>
    <property type="molecule type" value="Genomic_DNA"/>
</dbReference>
<proteinExistence type="predicted"/>
<feature type="compositionally biased region" description="Basic and acidic residues" evidence="1">
    <location>
        <begin position="20"/>
        <end position="32"/>
    </location>
</feature>
<feature type="compositionally biased region" description="Polar residues" evidence="1">
    <location>
        <begin position="1"/>
        <end position="13"/>
    </location>
</feature>
<protein>
    <submittedName>
        <fullName evidence="2">Uncharacterized protein</fullName>
    </submittedName>
</protein>
<dbReference type="Proteomes" id="UP001497522">
    <property type="component" value="Chromosome 13"/>
</dbReference>
<keyword evidence="3" id="KW-1185">Reference proteome</keyword>
<name>A0ABP1AIS9_9BRYO</name>
<evidence type="ECO:0000313" key="3">
    <source>
        <dbReference type="Proteomes" id="UP001497522"/>
    </source>
</evidence>
<feature type="region of interest" description="Disordered" evidence="1">
    <location>
        <begin position="1"/>
        <end position="48"/>
    </location>
</feature>
<sequence>MQTGGRNAAQQRASDGRGTMQRERGDGRERCSEAATTDGGLQRGGDGLAHVERRAEVVRIYGKGQGACTVQYGMVPGVCELGVLWSVHARG</sequence>
<accession>A0ABP1AIS9</accession>
<reference evidence="2" key="1">
    <citation type="submission" date="2024-03" db="EMBL/GenBank/DDBJ databases">
        <authorList>
            <consortium name="ELIXIR-Norway"/>
            <consortium name="Elixir Norway"/>
        </authorList>
    </citation>
    <scope>NUCLEOTIDE SEQUENCE</scope>
</reference>
<gene>
    <name evidence="2" type="ORF">CSSPJE1EN2_LOCUS5438</name>
</gene>
<evidence type="ECO:0000256" key="1">
    <source>
        <dbReference type="SAM" id="MobiDB-lite"/>
    </source>
</evidence>
<evidence type="ECO:0000313" key="2">
    <source>
        <dbReference type="EMBL" id="CAK9862443.1"/>
    </source>
</evidence>
<organism evidence="2 3">
    <name type="scientific">Sphagnum jensenii</name>
    <dbReference type="NCBI Taxonomy" id="128206"/>
    <lineage>
        <taxon>Eukaryota</taxon>
        <taxon>Viridiplantae</taxon>
        <taxon>Streptophyta</taxon>
        <taxon>Embryophyta</taxon>
        <taxon>Bryophyta</taxon>
        <taxon>Sphagnophytina</taxon>
        <taxon>Sphagnopsida</taxon>
        <taxon>Sphagnales</taxon>
        <taxon>Sphagnaceae</taxon>
        <taxon>Sphagnum</taxon>
    </lineage>
</organism>